<keyword evidence="9" id="KW-0902">Two-component regulatory system</keyword>
<dbReference type="CDD" id="cd00082">
    <property type="entry name" value="HisKA"/>
    <property type="match status" value="1"/>
</dbReference>
<keyword evidence="17" id="KW-1185">Reference proteome</keyword>
<keyword evidence="7 16" id="KW-0418">Kinase</keyword>
<accession>A0ABX8CP42</accession>
<dbReference type="InterPro" id="IPR004358">
    <property type="entry name" value="Sig_transdc_His_kin-like_C"/>
</dbReference>
<feature type="chain" id="PRO_5046248312" description="histidine kinase" evidence="13">
    <location>
        <begin position="24"/>
        <end position="434"/>
    </location>
</feature>
<dbReference type="Proteomes" id="UP000683310">
    <property type="component" value="Chromosome"/>
</dbReference>
<evidence type="ECO:0000256" key="12">
    <source>
        <dbReference type="SAM" id="Phobius"/>
    </source>
</evidence>
<evidence type="ECO:0000313" key="17">
    <source>
        <dbReference type="Proteomes" id="UP000683310"/>
    </source>
</evidence>
<protein>
    <recommendedName>
        <fullName evidence="3">histidine kinase</fullName>
        <ecNumber evidence="3">2.7.13.3</ecNumber>
    </recommendedName>
</protein>
<evidence type="ECO:0000256" key="7">
    <source>
        <dbReference type="ARBA" id="ARBA00022777"/>
    </source>
</evidence>
<reference evidence="16 17" key="1">
    <citation type="submission" date="2021-04" db="EMBL/GenBank/DDBJ databases">
        <title>Nocardia tengchongensis.</title>
        <authorList>
            <person name="Zhuang k."/>
            <person name="Ran Y."/>
            <person name="Li W."/>
        </authorList>
    </citation>
    <scope>NUCLEOTIDE SEQUENCE [LARGE SCALE GENOMIC DNA]</scope>
    <source>
        <strain evidence="16 17">CFH S0057</strain>
    </source>
</reference>
<evidence type="ECO:0000256" key="8">
    <source>
        <dbReference type="ARBA" id="ARBA00022989"/>
    </source>
</evidence>
<comment type="catalytic activity">
    <reaction evidence="1">
        <text>ATP + protein L-histidine = ADP + protein N-phospho-L-histidine.</text>
        <dbReference type="EC" id="2.7.13.3"/>
    </reaction>
</comment>
<dbReference type="PANTHER" id="PTHR45436:SF5">
    <property type="entry name" value="SENSOR HISTIDINE KINASE TRCS"/>
    <property type="match status" value="1"/>
</dbReference>
<evidence type="ECO:0000256" key="11">
    <source>
        <dbReference type="SAM" id="MobiDB-lite"/>
    </source>
</evidence>
<dbReference type="Gene3D" id="3.30.565.10">
    <property type="entry name" value="Histidine kinase-like ATPase, C-terminal domain"/>
    <property type="match status" value="1"/>
</dbReference>
<dbReference type="PROSITE" id="PS50109">
    <property type="entry name" value="HIS_KIN"/>
    <property type="match status" value="1"/>
</dbReference>
<dbReference type="InterPro" id="IPR003661">
    <property type="entry name" value="HisK_dim/P_dom"/>
</dbReference>
<keyword evidence="4" id="KW-0597">Phosphoprotein</keyword>
<dbReference type="PANTHER" id="PTHR45436">
    <property type="entry name" value="SENSOR HISTIDINE KINASE YKOH"/>
    <property type="match status" value="1"/>
</dbReference>
<sequence length="434" mass="45055">MLPRGRIALSLRARVALASAATAAVVVAAMSVLLFVFAPAEASNQVGRVVSAIALAPAEVVHPEPGAPAQPVPGTPVPPPSGLPALPTGPGLLITRVDPNVEYSRTVAFNGEPVALTVPTEVASDSATRQRIRIVLIGLTGVALAAVLGWLAAHRAVVPLRRLTAATAGLGEGLSVQTPRHPVASETTELAQAMNTMLGRIATERRHTDEALVTARDFAATAAHELRTPLTAMRTDLQVLRSMPLSEAERAEILDDVLGAQSSVEATLHALERLAVGDLTTESDWADLDLGEVVDQVVDDARRQYPGVTIDADGVEPIRLRGLAAGLRSVVDNAVTNAVRHGGADRIEIAAHPADGHAVLTIDDNGCGIPAADRERVFERFYRASPTDGSGLGLALVVQQARLHGGTATIGESPAGGVRLTVTLSCGPAAPRSR</sequence>
<evidence type="ECO:0000256" key="9">
    <source>
        <dbReference type="ARBA" id="ARBA00023012"/>
    </source>
</evidence>
<dbReference type="InterPro" id="IPR005467">
    <property type="entry name" value="His_kinase_dom"/>
</dbReference>
<keyword evidence="5" id="KW-0808">Transferase</keyword>
<evidence type="ECO:0000256" key="5">
    <source>
        <dbReference type="ARBA" id="ARBA00022679"/>
    </source>
</evidence>
<feature type="domain" description="Histidine kinase" evidence="14">
    <location>
        <begin position="221"/>
        <end position="428"/>
    </location>
</feature>
<dbReference type="Gene3D" id="6.10.340.10">
    <property type="match status" value="1"/>
</dbReference>
<dbReference type="SMART" id="SM00387">
    <property type="entry name" value="HATPase_c"/>
    <property type="match status" value="1"/>
</dbReference>
<feature type="domain" description="HAMP" evidence="15">
    <location>
        <begin position="154"/>
        <end position="206"/>
    </location>
</feature>
<feature type="signal peptide" evidence="13">
    <location>
        <begin position="1"/>
        <end position="23"/>
    </location>
</feature>
<evidence type="ECO:0000256" key="1">
    <source>
        <dbReference type="ARBA" id="ARBA00000085"/>
    </source>
</evidence>
<evidence type="ECO:0000256" key="13">
    <source>
        <dbReference type="SAM" id="SignalP"/>
    </source>
</evidence>
<dbReference type="InterPro" id="IPR036890">
    <property type="entry name" value="HATPase_C_sf"/>
</dbReference>
<evidence type="ECO:0000259" key="14">
    <source>
        <dbReference type="PROSITE" id="PS50109"/>
    </source>
</evidence>
<comment type="subcellular location">
    <subcellularLocation>
        <location evidence="2">Cell membrane</location>
    </subcellularLocation>
</comment>
<feature type="region of interest" description="Disordered" evidence="11">
    <location>
        <begin position="65"/>
        <end position="85"/>
    </location>
</feature>
<dbReference type="EC" id="2.7.13.3" evidence="3"/>
<evidence type="ECO:0000256" key="2">
    <source>
        <dbReference type="ARBA" id="ARBA00004236"/>
    </source>
</evidence>
<dbReference type="CDD" id="cd00075">
    <property type="entry name" value="HATPase"/>
    <property type="match status" value="1"/>
</dbReference>
<evidence type="ECO:0000256" key="3">
    <source>
        <dbReference type="ARBA" id="ARBA00012438"/>
    </source>
</evidence>
<dbReference type="SUPFAM" id="SSF47384">
    <property type="entry name" value="Homodimeric domain of signal transducing histidine kinase"/>
    <property type="match status" value="1"/>
</dbReference>
<dbReference type="Pfam" id="PF02518">
    <property type="entry name" value="HATPase_c"/>
    <property type="match status" value="1"/>
</dbReference>
<dbReference type="GO" id="GO:0016301">
    <property type="term" value="F:kinase activity"/>
    <property type="evidence" value="ECO:0007669"/>
    <property type="project" value="UniProtKB-KW"/>
</dbReference>
<dbReference type="PROSITE" id="PS50885">
    <property type="entry name" value="HAMP"/>
    <property type="match status" value="1"/>
</dbReference>
<organism evidence="16 17">
    <name type="scientific">Nocardia tengchongensis</name>
    <dbReference type="NCBI Taxonomy" id="2055889"/>
    <lineage>
        <taxon>Bacteria</taxon>
        <taxon>Bacillati</taxon>
        <taxon>Actinomycetota</taxon>
        <taxon>Actinomycetes</taxon>
        <taxon>Mycobacteriales</taxon>
        <taxon>Nocardiaceae</taxon>
        <taxon>Nocardia</taxon>
    </lineage>
</organism>
<keyword evidence="13" id="KW-0732">Signal</keyword>
<keyword evidence="10 12" id="KW-0472">Membrane</keyword>
<evidence type="ECO:0000256" key="10">
    <source>
        <dbReference type="ARBA" id="ARBA00023136"/>
    </source>
</evidence>
<dbReference type="InterPro" id="IPR050428">
    <property type="entry name" value="TCS_sensor_his_kinase"/>
</dbReference>
<evidence type="ECO:0000256" key="4">
    <source>
        <dbReference type="ARBA" id="ARBA00022553"/>
    </source>
</evidence>
<dbReference type="SUPFAM" id="SSF55874">
    <property type="entry name" value="ATPase domain of HSP90 chaperone/DNA topoisomerase II/histidine kinase"/>
    <property type="match status" value="1"/>
</dbReference>
<dbReference type="SMART" id="SM00304">
    <property type="entry name" value="HAMP"/>
    <property type="match status" value="1"/>
</dbReference>
<dbReference type="Pfam" id="PF00512">
    <property type="entry name" value="HisKA"/>
    <property type="match status" value="1"/>
</dbReference>
<dbReference type="InterPro" id="IPR003594">
    <property type="entry name" value="HATPase_dom"/>
</dbReference>
<dbReference type="Gene3D" id="1.10.287.130">
    <property type="match status" value="1"/>
</dbReference>
<feature type="compositionally biased region" description="Pro residues" evidence="11">
    <location>
        <begin position="65"/>
        <end position="82"/>
    </location>
</feature>
<name>A0ABX8CP42_9NOCA</name>
<evidence type="ECO:0000313" key="16">
    <source>
        <dbReference type="EMBL" id="QVI21711.1"/>
    </source>
</evidence>
<gene>
    <name evidence="16" type="ORF">KHQ06_00500</name>
</gene>
<proteinExistence type="predicted"/>
<evidence type="ECO:0000259" key="15">
    <source>
        <dbReference type="PROSITE" id="PS50885"/>
    </source>
</evidence>
<dbReference type="EMBL" id="CP074371">
    <property type="protein sequence ID" value="QVI21711.1"/>
    <property type="molecule type" value="Genomic_DNA"/>
</dbReference>
<keyword evidence="8 12" id="KW-1133">Transmembrane helix</keyword>
<dbReference type="InterPro" id="IPR036097">
    <property type="entry name" value="HisK_dim/P_sf"/>
</dbReference>
<dbReference type="InterPro" id="IPR003660">
    <property type="entry name" value="HAMP_dom"/>
</dbReference>
<dbReference type="SMART" id="SM00388">
    <property type="entry name" value="HisKA"/>
    <property type="match status" value="1"/>
</dbReference>
<dbReference type="PRINTS" id="PR00344">
    <property type="entry name" value="BCTRLSENSOR"/>
</dbReference>
<evidence type="ECO:0000256" key="6">
    <source>
        <dbReference type="ARBA" id="ARBA00022692"/>
    </source>
</evidence>
<keyword evidence="6 12" id="KW-0812">Transmembrane</keyword>
<feature type="transmembrane region" description="Helical" evidence="12">
    <location>
        <begin position="134"/>
        <end position="153"/>
    </location>
</feature>
<feature type="transmembrane region" description="Helical" evidence="12">
    <location>
        <begin position="15"/>
        <end position="38"/>
    </location>
</feature>